<dbReference type="EMBL" id="MRCX01000038">
    <property type="protein sequence ID" value="RKK78518.1"/>
    <property type="molecule type" value="Genomic_DNA"/>
</dbReference>
<sequence length="487" mass="55216">MKGLDVYRQYKWYELETDCARDEGDKPCGWDATYDLLLVESWDGSGDQTCYDRKGHRGERSLCENARDEDNPHFSNCYWSDDYNLGVTETVTTGTCRSSCPDGKVKVALNSKNNKCGRGTSAYCCDVIASYDDRDIDWNNLEDLIKEWVEKPTCPNIKFSDLEKGKLSLRSLDAIALDPDEQLFELTKRESLHKMSAGMTMPGSGSAVLMKRRSGKKKKLKTNLGKPNSTSCSIPSLDFYDPSSLEDPRDKPSDDDIEKFFGPANRPIGPLGPNGKFTWPLNEMLWPSEWTNKGLDKRGSGKRRPFHPMCNNAAKTTWLMHSAPYPSGDNRDFFEKKTGDNKRYWVDNIGGDCYNAMVRHEGTPPPNPLPAEWISEHLIEIQTVPMFMEYTMGVRHKKHGTRSPSGLTRGTPYNTNTQSYLACGVWVNDFQHGFFAWNNRHKDTPQTSFFKLLGSSSNAKHIVNCEKKLNNLKGTLWDFNKPVGKDN</sequence>
<evidence type="ECO:0000313" key="2">
    <source>
        <dbReference type="EMBL" id="RKK78518.1"/>
    </source>
</evidence>
<dbReference type="Proteomes" id="UP000285084">
    <property type="component" value="Unassembled WGS sequence"/>
</dbReference>
<dbReference type="AlphaFoldDB" id="A0A420NE33"/>
<protein>
    <submittedName>
        <fullName evidence="2">Uncharacterized protein</fullName>
    </submittedName>
</protein>
<feature type="region of interest" description="Disordered" evidence="1">
    <location>
        <begin position="196"/>
        <end position="238"/>
    </location>
</feature>
<gene>
    <name evidence="2" type="ORF">BFJ69_g5568</name>
</gene>
<name>A0A420NE33_FUSOX</name>
<dbReference type="VEuPathDB" id="FungiDB:FOZG_17474"/>
<proteinExistence type="predicted"/>
<evidence type="ECO:0000313" key="3">
    <source>
        <dbReference type="Proteomes" id="UP000285084"/>
    </source>
</evidence>
<comment type="caution">
    <text evidence="2">The sequence shown here is derived from an EMBL/GenBank/DDBJ whole genome shotgun (WGS) entry which is preliminary data.</text>
</comment>
<dbReference type="VEuPathDB" id="FungiDB:FOMG_09030"/>
<evidence type="ECO:0000256" key="1">
    <source>
        <dbReference type="SAM" id="MobiDB-lite"/>
    </source>
</evidence>
<organism evidence="2 3">
    <name type="scientific">Fusarium oxysporum</name>
    <name type="common">Fusarium vascular wilt</name>
    <dbReference type="NCBI Taxonomy" id="5507"/>
    <lineage>
        <taxon>Eukaryota</taxon>
        <taxon>Fungi</taxon>
        <taxon>Dikarya</taxon>
        <taxon>Ascomycota</taxon>
        <taxon>Pezizomycotina</taxon>
        <taxon>Sordariomycetes</taxon>
        <taxon>Hypocreomycetidae</taxon>
        <taxon>Hypocreales</taxon>
        <taxon>Nectriaceae</taxon>
        <taxon>Fusarium</taxon>
        <taxon>Fusarium oxysporum species complex</taxon>
    </lineage>
</organism>
<reference evidence="2 3" key="1">
    <citation type="journal article" date="2018" name="Sci. Rep.">
        <title>Characterisation of pathogen-specific regions and novel effector candidates in Fusarium oxysporum f. sp. cepae.</title>
        <authorList>
            <person name="Armitage A.D."/>
            <person name="Taylor A."/>
            <person name="Sobczyk M.K."/>
            <person name="Baxter L."/>
            <person name="Greenfield B.P."/>
            <person name="Bates H.J."/>
            <person name="Wilson F."/>
            <person name="Jackson A.C."/>
            <person name="Ott S."/>
            <person name="Harrison R.J."/>
            <person name="Clarkson J.P."/>
        </authorList>
    </citation>
    <scope>NUCLEOTIDE SEQUENCE [LARGE SCALE GENOMIC DNA]</scope>
    <source>
        <strain evidence="2 3">Fo_A13</strain>
    </source>
</reference>
<dbReference type="VEuPathDB" id="FungiDB:FOXG_14665"/>
<dbReference type="VEuPathDB" id="FungiDB:FOC1_g10004173"/>
<feature type="compositionally biased region" description="Basic residues" evidence="1">
    <location>
        <begin position="210"/>
        <end position="221"/>
    </location>
</feature>
<accession>A0A420NE33</accession>